<dbReference type="Proteomes" id="UP000824633">
    <property type="component" value="Chromosome"/>
</dbReference>
<sequence>MIVYKMQNLNNLTFQEQAVANYIIKYPKDLLEMSVTELAEASYTSASTIIRLCKKLGTKGYADLKFIYASEYPQMMKLKESLKTKPYDKSSKIDDIIHTMPLIYSKAIDHTRSMLDYNTIRRVTDLMKQAKIIDVYGDGINYEVAKMFCYKLEEIGIIANAYNSIHWTHCEILQLDKIPSYSILISHTGKNPSVYDAAKRLKECAIPTLSISGNIDQRLSKLTDDHIHIMTSENTLEFSTVIFTMSTQYILDILFASLLVYNYNSVEKNVDALKGERHEWLKNSY</sequence>
<dbReference type="InterPro" id="IPR009057">
    <property type="entry name" value="Homeodomain-like_sf"/>
</dbReference>
<name>A0ABN6IVM9_9CLOT</name>
<dbReference type="InterPro" id="IPR035472">
    <property type="entry name" value="RpiR-like_SIS"/>
</dbReference>
<keyword evidence="2" id="KW-0238">DNA-binding</keyword>
<dbReference type="PROSITE" id="PS51071">
    <property type="entry name" value="HTH_RPIR"/>
    <property type="match status" value="1"/>
</dbReference>
<feature type="domain" description="HTH rpiR-type" evidence="4">
    <location>
        <begin position="1"/>
        <end position="75"/>
    </location>
</feature>
<evidence type="ECO:0000256" key="2">
    <source>
        <dbReference type="ARBA" id="ARBA00023125"/>
    </source>
</evidence>
<evidence type="ECO:0000313" key="7">
    <source>
        <dbReference type="Proteomes" id="UP000824633"/>
    </source>
</evidence>
<keyword evidence="1" id="KW-0805">Transcription regulation</keyword>
<dbReference type="InterPro" id="IPR047640">
    <property type="entry name" value="RpiR-like"/>
</dbReference>
<organism evidence="6 7">
    <name type="scientific">Clostridium gelidum</name>
    <dbReference type="NCBI Taxonomy" id="704125"/>
    <lineage>
        <taxon>Bacteria</taxon>
        <taxon>Bacillati</taxon>
        <taxon>Bacillota</taxon>
        <taxon>Clostridia</taxon>
        <taxon>Eubacteriales</taxon>
        <taxon>Clostridiaceae</taxon>
        <taxon>Clostridium</taxon>
    </lineage>
</organism>
<protein>
    <submittedName>
        <fullName evidence="6">Transcriptional regulator</fullName>
    </submittedName>
</protein>
<dbReference type="InterPro" id="IPR001347">
    <property type="entry name" value="SIS_dom"/>
</dbReference>
<dbReference type="PANTHER" id="PTHR30514">
    <property type="entry name" value="GLUCOKINASE"/>
    <property type="match status" value="1"/>
</dbReference>
<dbReference type="InterPro" id="IPR046348">
    <property type="entry name" value="SIS_dom_sf"/>
</dbReference>
<dbReference type="SUPFAM" id="SSF46689">
    <property type="entry name" value="Homeodomain-like"/>
    <property type="match status" value="1"/>
</dbReference>
<dbReference type="Gene3D" id="1.10.10.10">
    <property type="entry name" value="Winged helix-like DNA-binding domain superfamily/Winged helix DNA-binding domain"/>
    <property type="match status" value="1"/>
</dbReference>
<dbReference type="Pfam" id="PF01418">
    <property type="entry name" value="HTH_6"/>
    <property type="match status" value="1"/>
</dbReference>
<evidence type="ECO:0000259" key="4">
    <source>
        <dbReference type="PROSITE" id="PS51071"/>
    </source>
</evidence>
<dbReference type="InterPro" id="IPR000281">
    <property type="entry name" value="HTH_RpiR"/>
</dbReference>
<keyword evidence="7" id="KW-1185">Reference proteome</keyword>
<evidence type="ECO:0000259" key="5">
    <source>
        <dbReference type="PROSITE" id="PS51464"/>
    </source>
</evidence>
<dbReference type="RefSeq" id="WP_224036605.1">
    <property type="nucleotide sequence ID" value="NZ_AP024849.1"/>
</dbReference>
<dbReference type="EMBL" id="AP024849">
    <property type="protein sequence ID" value="BCZ44960.1"/>
    <property type="molecule type" value="Genomic_DNA"/>
</dbReference>
<keyword evidence="3" id="KW-0804">Transcription</keyword>
<dbReference type="PROSITE" id="PS51464">
    <property type="entry name" value="SIS"/>
    <property type="match status" value="1"/>
</dbReference>
<dbReference type="Pfam" id="PF01380">
    <property type="entry name" value="SIS"/>
    <property type="match status" value="1"/>
</dbReference>
<evidence type="ECO:0000256" key="3">
    <source>
        <dbReference type="ARBA" id="ARBA00023163"/>
    </source>
</evidence>
<dbReference type="SUPFAM" id="SSF53697">
    <property type="entry name" value="SIS domain"/>
    <property type="match status" value="1"/>
</dbReference>
<dbReference type="CDD" id="cd05013">
    <property type="entry name" value="SIS_RpiR"/>
    <property type="match status" value="1"/>
</dbReference>
<reference evidence="7" key="1">
    <citation type="submission" date="2021-07" db="EMBL/GenBank/DDBJ databases">
        <title>Complete genome sequencing of a Clostridium isolate.</title>
        <authorList>
            <person name="Ueki A."/>
            <person name="Tonouchi A."/>
        </authorList>
    </citation>
    <scope>NUCLEOTIDE SEQUENCE [LARGE SCALE GENOMIC DNA]</scope>
    <source>
        <strain evidence="7">C5S11</strain>
    </source>
</reference>
<evidence type="ECO:0000256" key="1">
    <source>
        <dbReference type="ARBA" id="ARBA00023015"/>
    </source>
</evidence>
<proteinExistence type="predicted"/>
<feature type="domain" description="SIS" evidence="5">
    <location>
        <begin position="123"/>
        <end position="264"/>
    </location>
</feature>
<dbReference type="PANTHER" id="PTHR30514:SF10">
    <property type="entry name" value="MURR_RPIR FAMILY TRANSCRIPTIONAL REGULATOR"/>
    <property type="match status" value="1"/>
</dbReference>
<evidence type="ECO:0000313" key="6">
    <source>
        <dbReference type="EMBL" id="BCZ44960.1"/>
    </source>
</evidence>
<dbReference type="InterPro" id="IPR036388">
    <property type="entry name" value="WH-like_DNA-bd_sf"/>
</dbReference>
<dbReference type="Gene3D" id="3.40.50.10490">
    <property type="entry name" value="Glucose-6-phosphate isomerase like protein, domain 1"/>
    <property type="match status" value="1"/>
</dbReference>
<accession>A0ABN6IVM9</accession>
<gene>
    <name evidence="6" type="ORF">psyc5s11_10270</name>
</gene>